<evidence type="ECO:0000313" key="5">
    <source>
        <dbReference type="Proteomes" id="UP001054252"/>
    </source>
</evidence>
<dbReference type="SMART" id="SM00733">
    <property type="entry name" value="Mterf"/>
    <property type="match status" value="7"/>
</dbReference>
<comment type="caution">
    <text evidence="4">The sequence shown here is derived from an EMBL/GenBank/DDBJ whole genome shotgun (WGS) entry which is preliminary data.</text>
</comment>
<dbReference type="PANTHER" id="PTHR13068">
    <property type="entry name" value="CGI-12 PROTEIN-RELATED"/>
    <property type="match status" value="1"/>
</dbReference>
<dbReference type="EMBL" id="BPVZ01000176">
    <property type="protein sequence ID" value="GKV44038.1"/>
    <property type="molecule type" value="Genomic_DNA"/>
</dbReference>
<keyword evidence="3" id="KW-0809">Transit peptide</keyword>
<reference evidence="4 5" key="1">
    <citation type="journal article" date="2021" name="Commun. Biol.">
        <title>The genome of Shorea leprosula (Dipterocarpaceae) highlights the ecological relevance of drought in aseasonal tropical rainforests.</title>
        <authorList>
            <person name="Ng K.K.S."/>
            <person name="Kobayashi M.J."/>
            <person name="Fawcett J.A."/>
            <person name="Hatakeyama M."/>
            <person name="Paape T."/>
            <person name="Ng C.H."/>
            <person name="Ang C.C."/>
            <person name="Tnah L.H."/>
            <person name="Lee C.T."/>
            <person name="Nishiyama T."/>
            <person name="Sese J."/>
            <person name="O'Brien M.J."/>
            <person name="Copetti D."/>
            <person name="Mohd Noor M.I."/>
            <person name="Ong R.C."/>
            <person name="Putra M."/>
            <person name="Sireger I.Z."/>
            <person name="Indrioko S."/>
            <person name="Kosugi Y."/>
            <person name="Izuno A."/>
            <person name="Isagi Y."/>
            <person name="Lee S.L."/>
            <person name="Shimizu K.K."/>
        </authorList>
    </citation>
    <scope>NUCLEOTIDE SEQUENCE [LARGE SCALE GENOMIC DNA]</scope>
    <source>
        <strain evidence="4">214</strain>
    </source>
</reference>
<dbReference type="PANTHER" id="PTHR13068:SF130">
    <property type="entry name" value="TRANSCRIPTION TERMINATION FACTOR MTERF6, CHLOROPLASTIC_MITOCHONDRIAL-LIKE"/>
    <property type="match status" value="1"/>
</dbReference>
<name>A0AAV5M3G5_9ROSI</name>
<dbReference type="AlphaFoldDB" id="A0AAV5M3G5"/>
<dbReference type="GO" id="GO:0006353">
    <property type="term" value="P:DNA-templated transcription termination"/>
    <property type="evidence" value="ECO:0007669"/>
    <property type="project" value="UniProtKB-KW"/>
</dbReference>
<dbReference type="InterPro" id="IPR038538">
    <property type="entry name" value="MTERF_sf"/>
</dbReference>
<keyword evidence="2" id="KW-0805">Transcription regulation</keyword>
<keyword evidence="2" id="KW-0806">Transcription termination</keyword>
<comment type="similarity">
    <text evidence="1">Belongs to the mTERF family.</text>
</comment>
<dbReference type="GO" id="GO:0003676">
    <property type="term" value="F:nucleic acid binding"/>
    <property type="evidence" value="ECO:0007669"/>
    <property type="project" value="InterPro"/>
</dbReference>
<accession>A0AAV5M3G5</accession>
<evidence type="ECO:0000313" key="4">
    <source>
        <dbReference type="EMBL" id="GKV44038.1"/>
    </source>
</evidence>
<sequence length="378" mass="43111">MARSICRTLIAFSLNNTAILHKPPISNSISVLLFSSSTPKKSKPAIPVVDYLTKQHQFSLEAASEAALFIPYINNPEKSDSILSFLKENGFSKSHIDEILKKGPYVLCSKLNETIKPKLKILQDLGFSQNEIADILAANPWIFTRSLDCRLAPSISVLRSVLGPSADVCKALKVSAWYLKYDLEKTMIPNIEFLQSCGVSSQQIIGSVYTFPRLLLHKPENLRDFVKRVDEMGVSRKSKMYFYAVRTLSSMNREKWENKLKLFRNLGFSGDQVLSLFRRAPHAFAVSETKIKEVCEMFLARKNLDASFIFEHPELLIHSVKGRLEPRFAVFEILERKNLLRRKPKLTTLLKISQQQFMARYVLPYSNELGDVSMLLRT</sequence>
<keyword evidence="5" id="KW-1185">Reference proteome</keyword>
<evidence type="ECO:0000256" key="2">
    <source>
        <dbReference type="ARBA" id="ARBA00022472"/>
    </source>
</evidence>
<dbReference type="InterPro" id="IPR003690">
    <property type="entry name" value="MTERF"/>
</dbReference>
<organism evidence="4 5">
    <name type="scientific">Rubroshorea leprosula</name>
    <dbReference type="NCBI Taxonomy" id="152421"/>
    <lineage>
        <taxon>Eukaryota</taxon>
        <taxon>Viridiplantae</taxon>
        <taxon>Streptophyta</taxon>
        <taxon>Embryophyta</taxon>
        <taxon>Tracheophyta</taxon>
        <taxon>Spermatophyta</taxon>
        <taxon>Magnoliopsida</taxon>
        <taxon>eudicotyledons</taxon>
        <taxon>Gunneridae</taxon>
        <taxon>Pentapetalae</taxon>
        <taxon>rosids</taxon>
        <taxon>malvids</taxon>
        <taxon>Malvales</taxon>
        <taxon>Dipterocarpaceae</taxon>
        <taxon>Rubroshorea</taxon>
    </lineage>
</organism>
<dbReference type="Proteomes" id="UP001054252">
    <property type="component" value="Unassembled WGS sequence"/>
</dbReference>
<dbReference type="Gene3D" id="1.25.70.10">
    <property type="entry name" value="Transcription termination factor 3, mitochondrial"/>
    <property type="match status" value="2"/>
</dbReference>
<dbReference type="FunFam" id="1.25.70.10:FF:000001">
    <property type="entry name" value="Mitochondrial transcription termination factor-like"/>
    <property type="match status" value="1"/>
</dbReference>
<keyword evidence="2" id="KW-0804">Transcription</keyword>
<gene>
    <name evidence="4" type="ORF">SLEP1_g51270</name>
</gene>
<evidence type="ECO:0000256" key="3">
    <source>
        <dbReference type="ARBA" id="ARBA00022946"/>
    </source>
</evidence>
<evidence type="ECO:0000256" key="1">
    <source>
        <dbReference type="ARBA" id="ARBA00007692"/>
    </source>
</evidence>
<dbReference type="Pfam" id="PF02536">
    <property type="entry name" value="mTERF"/>
    <property type="match status" value="2"/>
</dbReference>
<protein>
    <submittedName>
        <fullName evidence="4">Uncharacterized protein</fullName>
    </submittedName>
</protein>
<proteinExistence type="inferred from homology"/>